<organism evidence="3 4">
    <name type="scientific">Paramecium sonneborni</name>
    <dbReference type="NCBI Taxonomy" id="65129"/>
    <lineage>
        <taxon>Eukaryota</taxon>
        <taxon>Sar</taxon>
        <taxon>Alveolata</taxon>
        <taxon>Ciliophora</taxon>
        <taxon>Intramacronucleata</taxon>
        <taxon>Oligohymenophorea</taxon>
        <taxon>Peniculida</taxon>
        <taxon>Parameciidae</taxon>
        <taxon>Paramecium</taxon>
    </lineage>
</organism>
<proteinExistence type="predicted"/>
<dbReference type="Proteomes" id="UP000692954">
    <property type="component" value="Unassembled WGS sequence"/>
</dbReference>
<evidence type="ECO:0000256" key="2">
    <source>
        <dbReference type="SAM" id="SignalP"/>
    </source>
</evidence>
<protein>
    <recommendedName>
        <fullName evidence="5">Transmembrane protein</fullName>
    </recommendedName>
</protein>
<feature type="signal peptide" evidence="2">
    <location>
        <begin position="1"/>
        <end position="16"/>
    </location>
</feature>
<sequence>MKFIYLVILGIAIVESRNSFSFLLNSGEIYNTTLKFKTNYAISQLSLRCDNLTYDAWRSYGYQDLEVSPEQRRAFQCSDTNFTLSVSNDFNQNEIVISVYDAYYYKEIAKFNFLSDNIYVPQITLQQNQADLKSLFYVDNEFKITIYSPQQIYMEIIKCSNSNSHLTVKGYDSNYLYHNLSEMSYKNAFYDVVQTQQGDYYYYYRLSQSSYSTPDVFIKYQIASYVDFNNIKEYANKYYYVMGSVSSQKIRLQVPTIQVLKSENVEFHIVVSNDNYEGNYLPCIQGDQSLYTQYGSIYHSDFSIFTQNQNYGKQEIEINFPNQESGWYNVRVTAIVDHGYIKQSIPFEKFQVYQSYIIFPDTLLVHILAPIIIACISLIGLIVGACKFSSKKKKLQQQELLQQYQNNLQIQSHPQY</sequence>
<dbReference type="AlphaFoldDB" id="A0A8S1PSF9"/>
<comment type="caution">
    <text evidence="3">The sequence shown here is derived from an EMBL/GenBank/DDBJ whole genome shotgun (WGS) entry which is preliminary data.</text>
</comment>
<feature type="transmembrane region" description="Helical" evidence="1">
    <location>
        <begin position="363"/>
        <end position="386"/>
    </location>
</feature>
<feature type="chain" id="PRO_5035746141" description="Transmembrane protein" evidence="2">
    <location>
        <begin position="17"/>
        <end position="416"/>
    </location>
</feature>
<gene>
    <name evidence="3" type="ORF">PSON_ATCC_30995.1.T0860024</name>
</gene>
<keyword evidence="1" id="KW-0812">Transmembrane</keyword>
<keyword evidence="1" id="KW-1133">Transmembrane helix</keyword>
<reference evidence="3" key="1">
    <citation type="submission" date="2021-01" db="EMBL/GenBank/DDBJ databases">
        <authorList>
            <consortium name="Genoscope - CEA"/>
            <person name="William W."/>
        </authorList>
    </citation>
    <scope>NUCLEOTIDE SEQUENCE</scope>
</reference>
<evidence type="ECO:0000313" key="4">
    <source>
        <dbReference type="Proteomes" id="UP000692954"/>
    </source>
</evidence>
<keyword evidence="4" id="KW-1185">Reference proteome</keyword>
<accession>A0A8S1PSF9</accession>
<keyword evidence="2" id="KW-0732">Signal</keyword>
<dbReference type="EMBL" id="CAJJDN010000086">
    <property type="protein sequence ID" value="CAD8106095.1"/>
    <property type="molecule type" value="Genomic_DNA"/>
</dbReference>
<evidence type="ECO:0000313" key="3">
    <source>
        <dbReference type="EMBL" id="CAD8106095.1"/>
    </source>
</evidence>
<keyword evidence="1" id="KW-0472">Membrane</keyword>
<evidence type="ECO:0008006" key="5">
    <source>
        <dbReference type="Google" id="ProtNLM"/>
    </source>
</evidence>
<evidence type="ECO:0000256" key="1">
    <source>
        <dbReference type="SAM" id="Phobius"/>
    </source>
</evidence>
<name>A0A8S1PSF9_9CILI</name>
<dbReference type="OrthoDB" id="309077at2759"/>